<organism evidence="3">
    <name type="scientific">Mesocestoides corti</name>
    <name type="common">Flatworm</name>
    <dbReference type="NCBI Taxonomy" id="53468"/>
    <lineage>
        <taxon>Eukaryota</taxon>
        <taxon>Metazoa</taxon>
        <taxon>Spiralia</taxon>
        <taxon>Lophotrochozoa</taxon>
        <taxon>Platyhelminthes</taxon>
        <taxon>Cestoda</taxon>
        <taxon>Eucestoda</taxon>
        <taxon>Cyclophyllidea</taxon>
        <taxon>Mesocestoididae</taxon>
        <taxon>Mesocestoides</taxon>
    </lineage>
</organism>
<dbReference type="WBParaSite" id="MCU_003867-RA">
    <property type="protein sequence ID" value="MCU_003867-RA"/>
    <property type="gene ID" value="MCU_003867"/>
</dbReference>
<accession>A0A5K3F042</accession>
<feature type="region of interest" description="Disordered" evidence="1">
    <location>
        <begin position="173"/>
        <end position="199"/>
    </location>
</feature>
<feature type="signal peptide" evidence="2">
    <location>
        <begin position="1"/>
        <end position="29"/>
    </location>
</feature>
<evidence type="ECO:0000313" key="3">
    <source>
        <dbReference type="WBParaSite" id="MCU_003867-RA"/>
    </source>
</evidence>
<proteinExistence type="predicted"/>
<sequence length="333" mass="37804">MDVWPVILFVNLQMQSILLAFSASTSAFANEDIRNFPCRFHRLDITHCASQYQISRIPDETQSYGFGFGSVDDAETMCKSKWHLRVQVCIGDRVIQRCLEHGASEFQLSMWRFIFDSRPHERAANYLCKPHNMKIFRTHREQCFKPHEAGASVCSQRQSRELARATALLASRTEDVPRASEGGGGDGAHDDDDNDADAGRDSLANDYVAYIQQQISAAHCETTLEKIRCLTAILQRNCSQNAVKLIQNYFRELLPKHCRYTNNFQAGAHIIESRTWEKHKPMETLRQSSQTHILNDANHMETSLTSAKGSNDSTTLAHLFHTLLILFILVVAE</sequence>
<evidence type="ECO:0000256" key="2">
    <source>
        <dbReference type="SAM" id="SignalP"/>
    </source>
</evidence>
<keyword evidence="2" id="KW-0732">Signal</keyword>
<reference evidence="3" key="1">
    <citation type="submission" date="2019-11" db="UniProtKB">
        <authorList>
            <consortium name="WormBaseParasite"/>
        </authorList>
    </citation>
    <scope>IDENTIFICATION</scope>
</reference>
<name>A0A5K3F042_MESCO</name>
<protein>
    <submittedName>
        <fullName evidence="3">Conserved secreted protein</fullName>
    </submittedName>
</protein>
<feature type="chain" id="PRO_5024313449" evidence="2">
    <location>
        <begin position="30"/>
        <end position="333"/>
    </location>
</feature>
<evidence type="ECO:0000256" key="1">
    <source>
        <dbReference type="SAM" id="MobiDB-lite"/>
    </source>
</evidence>
<dbReference type="AlphaFoldDB" id="A0A5K3F042"/>